<keyword evidence="7" id="KW-0067">ATP-binding</keyword>
<accession>A0A5J4ZND1</accession>
<evidence type="ECO:0000256" key="4">
    <source>
        <dbReference type="ARBA" id="ARBA00022679"/>
    </source>
</evidence>
<dbReference type="PRINTS" id="PR01069">
    <property type="entry name" value="ACCCTRFRASEA"/>
</dbReference>
<dbReference type="GO" id="GO:0009317">
    <property type="term" value="C:acetyl-CoA carboxylase complex"/>
    <property type="evidence" value="ECO:0007669"/>
    <property type="project" value="InterPro"/>
</dbReference>
<evidence type="ECO:0000256" key="5">
    <source>
        <dbReference type="ARBA" id="ARBA00022741"/>
    </source>
</evidence>
<dbReference type="EC" id="2.1.3.15" evidence="2"/>
<evidence type="ECO:0000256" key="11">
    <source>
        <dbReference type="SAM" id="MobiDB-lite"/>
    </source>
</evidence>
<evidence type="ECO:0000313" key="14">
    <source>
        <dbReference type="Proteomes" id="UP000325577"/>
    </source>
</evidence>
<reference evidence="13 14" key="1">
    <citation type="submission" date="2019-09" db="EMBL/GenBank/DDBJ databases">
        <title>A chromosome-level genome assembly of the Chinese tupelo Nyssa sinensis.</title>
        <authorList>
            <person name="Yang X."/>
            <person name="Kang M."/>
            <person name="Yang Y."/>
            <person name="Xiong H."/>
            <person name="Wang M."/>
            <person name="Zhang Z."/>
            <person name="Wang Z."/>
            <person name="Wu H."/>
            <person name="Ma T."/>
            <person name="Liu J."/>
            <person name="Xi Z."/>
        </authorList>
    </citation>
    <scope>NUCLEOTIDE SEQUENCE [LARGE SCALE GENOMIC DNA]</scope>
    <source>
        <strain evidence="13">J267</strain>
        <tissue evidence="13">Leaf</tissue>
    </source>
</reference>
<dbReference type="Gene3D" id="3.90.226.10">
    <property type="entry name" value="2-enoyl-CoA Hydratase, Chain A, domain 1"/>
    <property type="match status" value="2"/>
</dbReference>
<comment type="pathway">
    <text evidence="1">Lipid metabolism; malonyl-CoA biosynthesis; malonyl-CoA from acetyl-CoA: step 1/1.</text>
</comment>
<dbReference type="InterPro" id="IPR011763">
    <property type="entry name" value="COA_CT_C"/>
</dbReference>
<feature type="domain" description="CoA carboxyltransferase C-terminal" evidence="12">
    <location>
        <begin position="37"/>
        <end position="272"/>
    </location>
</feature>
<evidence type="ECO:0000313" key="13">
    <source>
        <dbReference type="EMBL" id="KAA8518992.1"/>
    </source>
</evidence>
<keyword evidence="8" id="KW-0443">Lipid metabolism</keyword>
<protein>
    <recommendedName>
        <fullName evidence="2">acetyl-CoA carboxytransferase</fullName>
        <ecNumber evidence="2">2.1.3.15</ecNumber>
    </recommendedName>
</protein>
<evidence type="ECO:0000256" key="8">
    <source>
        <dbReference type="ARBA" id="ARBA00023098"/>
    </source>
</evidence>
<dbReference type="SUPFAM" id="SSF52096">
    <property type="entry name" value="ClpP/crotonase"/>
    <property type="match status" value="1"/>
</dbReference>
<keyword evidence="4" id="KW-0808">Transferase</keyword>
<evidence type="ECO:0000256" key="6">
    <source>
        <dbReference type="ARBA" id="ARBA00022832"/>
    </source>
</evidence>
<dbReference type="InterPro" id="IPR001095">
    <property type="entry name" value="Acetyl_CoA_COase_a_su"/>
</dbReference>
<organism evidence="13 14">
    <name type="scientific">Nyssa sinensis</name>
    <dbReference type="NCBI Taxonomy" id="561372"/>
    <lineage>
        <taxon>Eukaryota</taxon>
        <taxon>Viridiplantae</taxon>
        <taxon>Streptophyta</taxon>
        <taxon>Embryophyta</taxon>
        <taxon>Tracheophyta</taxon>
        <taxon>Spermatophyta</taxon>
        <taxon>Magnoliopsida</taxon>
        <taxon>eudicotyledons</taxon>
        <taxon>Gunneridae</taxon>
        <taxon>Pentapetalae</taxon>
        <taxon>asterids</taxon>
        <taxon>Cornales</taxon>
        <taxon>Nyssaceae</taxon>
        <taxon>Nyssa</taxon>
    </lineage>
</organism>
<sequence length="641" mass="72188">MVTLEFEKPLMSLQKKIIDVQRMANETGLDFSDQIISLENKYQQALKDLYTHLTPIQRVNIARHPNRPTFLDHVLTSRILKKTCHNMPFYMSFVQFVELHGDRSGYDDPAIVTGLGSINGRSYMFMGHQKGRQTKENIQRNFGMPTPHGYRKALRMMYYADHHGFPIVTFIDTPGAFADLKSEELGQGEAIAHNLRTMFVFYVASPEACAAILWKSAKASPKAAEKLKITAGELCKLQIADGIIPEPLGGAHADPYWTSQQIKTAIVDAMDELTKMDTQDLLKHRNLKFRKLGGFQEGIPIDLKKKVNMKKKEEPVQKPGKTSELELEGEVEKLKQQILKAKDSSMEPPELGLNEMIEKLKREVDHEFSEAAKAMGLNERLAMLREEFTKARNSKDQLMHPALKDKIEKLKVEFNQGMPSAPNFASLKYKLDMLKEISKAQNLSEENNKTGTLKQKINKKFKEVMNRSDVKEKIEALNAEIKKSGVSRVAELDQGLKEKIVQAKEEIELEFADVLKSLGLHVEPPSFSDVKVKIEDFNKKINEGIEDVINSSDLKNKIELLKLELVKAGKTPDLESKCKIQTLDQQIKQSLAEAMNSLGFQEKHEKLKAEISEAIESSGGLDGTLPDHIAGEDGLGTNYGS</sequence>
<dbReference type="Pfam" id="PF03255">
    <property type="entry name" value="ACCA"/>
    <property type="match status" value="1"/>
</dbReference>
<dbReference type="PROSITE" id="PS50989">
    <property type="entry name" value="COA_CT_CTER"/>
    <property type="match status" value="1"/>
</dbReference>
<dbReference type="AlphaFoldDB" id="A0A5J4ZND1"/>
<dbReference type="GO" id="GO:2001295">
    <property type="term" value="P:malonyl-CoA biosynthetic process"/>
    <property type="evidence" value="ECO:0007669"/>
    <property type="project" value="UniProtKB-UniPathway"/>
</dbReference>
<dbReference type="UniPathway" id="UPA00655">
    <property type="reaction ID" value="UER00711"/>
</dbReference>
<keyword evidence="6" id="KW-0276">Fatty acid metabolism</keyword>
<evidence type="ECO:0000259" key="12">
    <source>
        <dbReference type="PROSITE" id="PS50989"/>
    </source>
</evidence>
<keyword evidence="5" id="KW-0547">Nucleotide-binding</keyword>
<evidence type="ECO:0000256" key="10">
    <source>
        <dbReference type="ARBA" id="ARBA00049152"/>
    </source>
</evidence>
<dbReference type="OrthoDB" id="196847at2759"/>
<evidence type="ECO:0000256" key="2">
    <source>
        <dbReference type="ARBA" id="ARBA00011883"/>
    </source>
</evidence>
<dbReference type="EMBL" id="CM018050">
    <property type="protein sequence ID" value="KAA8518992.1"/>
    <property type="molecule type" value="Genomic_DNA"/>
</dbReference>
<evidence type="ECO:0000256" key="3">
    <source>
        <dbReference type="ARBA" id="ARBA00022516"/>
    </source>
</evidence>
<keyword evidence="9" id="KW-0275">Fatty acid biosynthesis</keyword>
<dbReference type="GO" id="GO:0003989">
    <property type="term" value="F:acetyl-CoA carboxylase activity"/>
    <property type="evidence" value="ECO:0007669"/>
    <property type="project" value="InterPro"/>
</dbReference>
<dbReference type="GO" id="GO:0006633">
    <property type="term" value="P:fatty acid biosynthetic process"/>
    <property type="evidence" value="ECO:0007669"/>
    <property type="project" value="UniProtKB-KW"/>
</dbReference>
<dbReference type="InterPro" id="IPR029045">
    <property type="entry name" value="ClpP/crotonase-like_dom_sf"/>
</dbReference>
<dbReference type="GO" id="GO:0005524">
    <property type="term" value="F:ATP binding"/>
    <property type="evidence" value="ECO:0007669"/>
    <property type="project" value="UniProtKB-KW"/>
</dbReference>
<proteinExistence type="predicted"/>
<comment type="catalytic activity">
    <reaction evidence="10">
        <text>N(6)-carboxybiotinyl-L-lysyl-[protein] + acetyl-CoA = N(6)-biotinyl-L-lysyl-[protein] + malonyl-CoA</text>
        <dbReference type="Rhea" id="RHEA:54728"/>
        <dbReference type="Rhea" id="RHEA-COMP:10505"/>
        <dbReference type="Rhea" id="RHEA-COMP:10506"/>
        <dbReference type="ChEBI" id="CHEBI:57288"/>
        <dbReference type="ChEBI" id="CHEBI:57384"/>
        <dbReference type="ChEBI" id="CHEBI:83144"/>
        <dbReference type="ChEBI" id="CHEBI:83145"/>
        <dbReference type="EC" id="2.1.3.15"/>
    </reaction>
</comment>
<gene>
    <name evidence="13" type="ORF">F0562_016234</name>
</gene>
<dbReference type="PANTHER" id="PTHR42853:SF3">
    <property type="entry name" value="ACETYL-COENZYME A CARBOXYLASE CARBOXYL TRANSFERASE SUBUNIT ALPHA, CHLOROPLASTIC"/>
    <property type="match status" value="1"/>
</dbReference>
<keyword evidence="3" id="KW-0444">Lipid biosynthesis</keyword>
<dbReference type="PANTHER" id="PTHR42853">
    <property type="entry name" value="ACETYL-COENZYME A CARBOXYLASE CARBOXYL TRANSFERASE SUBUNIT ALPHA"/>
    <property type="match status" value="1"/>
</dbReference>
<name>A0A5J4ZND1_9ASTE</name>
<feature type="region of interest" description="Disordered" evidence="11">
    <location>
        <begin position="617"/>
        <end position="641"/>
    </location>
</feature>
<dbReference type="GO" id="GO:0016743">
    <property type="term" value="F:carboxyl- or carbamoyltransferase activity"/>
    <property type="evidence" value="ECO:0007669"/>
    <property type="project" value="InterPro"/>
</dbReference>
<dbReference type="Proteomes" id="UP000325577">
    <property type="component" value="Linkage Group LG7"/>
</dbReference>
<keyword evidence="14" id="KW-1185">Reference proteome</keyword>
<evidence type="ECO:0000256" key="7">
    <source>
        <dbReference type="ARBA" id="ARBA00022840"/>
    </source>
</evidence>
<evidence type="ECO:0000256" key="1">
    <source>
        <dbReference type="ARBA" id="ARBA00004956"/>
    </source>
</evidence>
<evidence type="ECO:0000256" key="9">
    <source>
        <dbReference type="ARBA" id="ARBA00023160"/>
    </source>
</evidence>